<sequence>MILLIDNYDSFTYNLYQYISEFDKEVHVIRNDAITPDEIRALQPEAIVISPGPGSPEKAGNCLKIVRKLYREFPILGICLGHQVLAEALGGEIKQAKVIKHGKTSTISIKESQLLHSLKNPIQVMRYHSLIVDSKSLSPNYQVTARSLDDNEIMAIEHKQLPLFGMQFHPESIGTKDGKQIIRNFLLQIKALQEDENNEALTS</sequence>
<keyword evidence="4" id="KW-1185">Reference proteome</keyword>
<dbReference type="InterPro" id="IPR050472">
    <property type="entry name" value="Anth_synth/Amidotransfase"/>
</dbReference>
<reference evidence="3 4" key="1">
    <citation type="submission" date="2023-02" db="EMBL/GenBank/DDBJ databases">
        <title>Oceanobacillus kimchii IFOP_LL358 isolated form Alexandrium catenella lab strain.</title>
        <authorList>
            <person name="Gajardo G."/>
            <person name="Ueki S."/>
            <person name="Maruyama F."/>
        </authorList>
    </citation>
    <scope>NUCLEOTIDE SEQUENCE [LARGE SCALE GENOMIC DNA]</scope>
    <source>
        <strain evidence="3 4">IFOP_LL358</strain>
    </source>
</reference>
<dbReference type="PRINTS" id="PR00096">
    <property type="entry name" value="GATASE"/>
</dbReference>
<dbReference type="PROSITE" id="PS51273">
    <property type="entry name" value="GATASE_TYPE_1"/>
    <property type="match status" value="1"/>
</dbReference>
<dbReference type="NCBIfam" id="TIGR00566">
    <property type="entry name" value="trpG_papA"/>
    <property type="match status" value="1"/>
</dbReference>
<dbReference type="PRINTS" id="PR00099">
    <property type="entry name" value="CPSGATASE"/>
</dbReference>
<dbReference type="Gene3D" id="3.40.50.880">
    <property type="match status" value="1"/>
</dbReference>
<gene>
    <name evidence="3" type="primary">pabA_1</name>
    <name evidence="3" type="ORF">MACH08_06410</name>
</gene>
<dbReference type="PRINTS" id="PR00097">
    <property type="entry name" value="ANTSNTHASEII"/>
</dbReference>
<evidence type="ECO:0000259" key="2">
    <source>
        <dbReference type="Pfam" id="PF00117"/>
    </source>
</evidence>
<proteinExistence type="predicted"/>
<name>A0ABQ5TK31_9BACI</name>
<protein>
    <submittedName>
        <fullName evidence="3">Aminodeoxychorismate/anthranilate synthase component II</fullName>
    </submittedName>
</protein>
<dbReference type="CDD" id="cd01743">
    <property type="entry name" value="GATase1_Anthranilate_Synthase"/>
    <property type="match status" value="1"/>
</dbReference>
<dbReference type="PANTHER" id="PTHR43418:SF8">
    <property type="entry name" value="SYNTHASE COMPONENT II, PUTATIVE-RELATED"/>
    <property type="match status" value="1"/>
</dbReference>
<dbReference type="Pfam" id="PF00117">
    <property type="entry name" value="GATase"/>
    <property type="match status" value="1"/>
</dbReference>
<organism evidence="3 4">
    <name type="scientific">Oceanobacillus kimchii</name>
    <dbReference type="NCBI Taxonomy" id="746691"/>
    <lineage>
        <taxon>Bacteria</taxon>
        <taxon>Bacillati</taxon>
        <taxon>Bacillota</taxon>
        <taxon>Bacilli</taxon>
        <taxon>Bacillales</taxon>
        <taxon>Bacillaceae</taxon>
        <taxon>Oceanobacillus</taxon>
    </lineage>
</organism>
<comment type="caution">
    <text evidence="3">The sequence shown here is derived from an EMBL/GenBank/DDBJ whole genome shotgun (WGS) entry which is preliminary data.</text>
</comment>
<keyword evidence="1" id="KW-0315">Glutamine amidotransferase</keyword>
<dbReference type="EMBL" id="BSKO01000001">
    <property type="protein sequence ID" value="GLO64857.1"/>
    <property type="molecule type" value="Genomic_DNA"/>
</dbReference>
<evidence type="ECO:0000313" key="3">
    <source>
        <dbReference type="EMBL" id="GLO64857.1"/>
    </source>
</evidence>
<dbReference type="RefSeq" id="WP_017795607.1">
    <property type="nucleotide sequence ID" value="NZ_BSKO01000001.1"/>
</dbReference>
<evidence type="ECO:0000256" key="1">
    <source>
        <dbReference type="ARBA" id="ARBA00022962"/>
    </source>
</evidence>
<accession>A0ABQ5TK31</accession>
<dbReference type="PANTHER" id="PTHR43418">
    <property type="entry name" value="MULTIFUNCTIONAL TRYPTOPHAN BIOSYNTHESIS PROTEIN-RELATED"/>
    <property type="match status" value="1"/>
</dbReference>
<evidence type="ECO:0000313" key="4">
    <source>
        <dbReference type="Proteomes" id="UP001275436"/>
    </source>
</evidence>
<dbReference type="Proteomes" id="UP001275436">
    <property type="component" value="Unassembled WGS sequence"/>
</dbReference>
<dbReference type="SUPFAM" id="SSF52317">
    <property type="entry name" value="Class I glutamine amidotransferase-like"/>
    <property type="match status" value="1"/>
</dbReference>
<dbReference type="InterPro" id="IPR029062">
    <property type="entry name" value="Class_I_gatase-like"/>
</dbReference>
<dbReference type="InterPro" id="IPR006221">
    <property type="entry name" value="TrpG/PapA_dom"/>
</dbReference>
<dbReference type="InterPro" id="IPR017926">
    <property type="entry name" value="GATASE"/>
</dbReference>
<feature type="domain" description="Glutamine amidotransferase" evidence="2">
    <location>
        <begin position="3"/>
        <end position="188"/>
    </location>
</feature>